<evidence type="ECO:0000313" key="1">
    <source>
        <dbReference type="EMBL" id="CCA16018.1"/>
    </source>
</evidence>
<sequence length="851" mass="92902">MQTNAETSFQRIAFAETDCEQIDGSRMRALMEPLMPFENLKKPIVEISLRNKSLTLAAARQFATYVDIMNKKNLLGQLKVVDFHNVTAGQPKESVADILKFLSDPFQFTTSVESIDLSQNALVEKETIACVGLLENKRNLKHLYLCNCELSGEVARSIVYLVVPVPRGTTRLETLHLDNISNDDSKRAIVKILGSSSFLCDFRFSATHAPLDGIFIAIGLKGCPTTSLTKLDLSGATIGAHGAVIIAEALRRQAQMKYLNLRNCGIKDAGMRAIAGAIDAIFKSKNRVLLERIDLSVNELRSDSMVQLVQLLPVMKHLEILELERNNFGSSGTLVLADALRNAHVTPAIATLNMSCSGIGKEGALALANACVFKQHLESLALEGNNLSEAEITTIVASLKESRRIGTTDKLISNVKEEDQVEGLAALMEKISLSKKSTLFEFMEKSREVVDAGRVKQLLISNGVSIEDTSKPLNYDKIVLRGKSYTADAAKALAELFLSRLVNLKAADLADIIAGRPEDEALCVLQIVCDALSGHQLEEIDLSDNALGEKGVRACLSLLKPQSRLRHLYFCNNGISASAASFIAQEVVLQIDAKDNLAKTACTLETFHFYNNMSGPDGCIAVADMLEHCCFLTSFRYASARAGLEASEKLARSIAIHMKHLRYLDLSDCSFQHDGASALADAIGRQKQLEFLKLRDASLGQDGLVQILKAINGAKINLKHLDISGNELGDKGLVAIAPMIAKQAHLEMLVLEENEITSDGLAEFSEWLAVNEAQCNDSLMDLSFYGNEIDSEGTKALTEWLIPQLHQLSRLNLNSNAISHSGVAKLQEDLKKLGKAETLGSLEENDFDDGI</sequence>
<dbReference type="InterPro" id="IPR001611">
    <property type="entry name" value="Leu-rich_rpt"/>
</dbReference>
<dbReference type="InterPro" id="IPR045203">
    <property type="entry name" value="RanGAP1/2"/>
</dbReference>
<protein>
    <submittedName>
        <fullName evidence="1">Uncharacterized protein AlNc14C17G1806</fullName>
    </submittedName>
</protein>
<dbReference type="GO" id="GO:0005096">
    <property type="term" value="F:GTPase activator activity"/>
    <property type="evidence" value="ECO:0007669"/>
    <property type="project" value="InterPro"/>
</dbReference>
<dbReference type="Pfam" id="PF00560">
    <property type="entry name" value="LRR_1"/>
    <property type="match status" value="1"/>
</dbReference>
<dbReference type="Gene3D" id="3.80.10.10">
    <property type="entry name" value="Ribonuclease Inhibitor"/>
    <property type="match status" value="5"/>
</dbReference>
<proteinExistence type="predicted"/>
<dbReference type="PANTHER" id="PTHR46761">
    <property type="entry name" value="RAN GTPASE-ACTIVATING PROTEIN 1"/>
    <property type="match status" value="1"/>
</dbReference>
<reference evidence="1" key="2">
    <citation type="submission" date="2011-02" db="EMBL/GenBank/DDBJ databases">
        <authorList>
            <person name="MacLean D."/>
        </authorList>
    </citation>
    <scope>NUCLEOTIDE SEQUENCE</scope>
</reference>
<gene>
    <name evidence="1" type="primary">AlNc14C17G1806</name>
    <name evidence="1" type="ORF">ALNC14_021610</name>
</gene>
<reference evidence="1" key="1">
    <citation type="journal article" date="2011" name="PLoS Biol.">
        <title>Gene gain and loss during evolution of obligate parasitism in the white rust pathogen of Arabidopsis thaliana.</title>
        <authorList>
            <person name="Kemen E."/>
            <person name="Gardiner A."/>
            <person name="Schultz-Larsen T."/>
            <person name="Kemen A.C."/>
            <person name="Balmuth A.L."/>
            <person name="Robert-Seilaniantz A."/>
            <person name="Bailey K."/>
            <person name="Holub E."/>
            <person name="Studholme D.J."/>
            <person name="Maclean D."/>
            <person name="Jones J.D."/>
        </authorList>
    </citation>
    <scope>NUCLEOTIDE SEQUENCE</scope>
</reference>
<dbReference type="SUPFAM" id="SSF52047">
    <property type="entry name" value="RNI-like"/>
    <property type="match status" value="2"/>
</dbReference>
<dbReference type="AlphaFoldDB" id="F0W4I5"/>
<dbReference type="SMART" id="SM00368">
    <property type="entry name" value="LRR_RI"/>
    <property type="match status" value="12"/>
</dbReference>
<dbReference type="PANTHER" id="PTHR46761:SF2">
    <property type="entry name" value="RAN GTPASE-ACTIVATING PROTEIN 1"/>
    <property type="match status" value="1"/>
</dbReference>
<dbReference type="Pfam" id="PF13516">
    <property type="entry name" value="LRR_6"/>
    <property type="match status" value="5"/>
</dbReference>
<name>F0W4I5_9STRA</name>
<organism evidence="1">
    <name type="scientific">Albugo laibachii Nc14</name>
    <dbReference type="NCBI Taxonomy" id="890382"/>
    <lineage>
        <taxon>Eukaryota</taxon>
        <taxon>Sar</taxon>
        <taxon>Stramenopiles</taxon>
        <taxon>Oomycota</taxon>
        <taxon>Peronosporomycetes</taxon>
        <taxon>Albuginales</taxon>
        <taxon>Albuginaceae</taxon>
        <taxon>Albugo</taxon>
    </lineage>
</organism>
<dbReference type="EMBL" id="FR824062">
    <property type="protein sequence ID" value="CCA16018.1"/>
    <property type="molecule type" value="Genomic_DNA"/>
</dbReference>
<dbReference type="HOGENOM" id="CLU_007223_0_0_1"/>
<accession>F0W4I5</accession>
<dbReference type="InterPro" id="IPR032675">
    <property type="entry name" value="LRR_dom_sf"/>
</dbReference>